<protein>
    <submittedName>
        <fullName evidence="2">5-oxoprolinase</fullName>
    </submittedName>
</protein>
<keyword evidence="3" id="KW-1185">Reference proteome</keyword>
<dbReference type="Pfam" id="PF02538">
    <property type="entry name" value="Hydantoinase_B"/>
    <property type="match status" value="1"/>
</dbReference>
<dbReference type="OrthoDB" id="8261at2157"/>
<evidence type="ECO:0000313" key="2">
    <source>
        <dbReference type="EMBL" id="KSW12460.1"/>
    </source>
</evidence>
<proteinExistence type="predicted"/>
<dbReference type="PANTHER" id="PTHR11365:SF23">
    <property type="entry name" value="HYPOTHETICAL 5-OXOPROLINASE (EUROFUNG)-RELATED"/>
    <property type="match status" value="1"/>
</dbReference>
<feature type="domain" description="Hydantoinase B/oxoprolinase" evidence="1">
    <location>
        <begin position="3"/>
        <end position="522"/>
    </location>
</feature>
<dbReference type="AlphaFoldDB" id="A0A0V8RWM1"/>
<dbReference type="Proteomes" id="UP000053352">
    <property type="component" value="Unassembled WGS sequence"/>
</dbReference>
<dbReference type="PANTHER" id="PTHR11365">
    <property type="entry name" value="5-OXOPROLINASE RELATED"/>
    <property type="match status" value="1"/>
</dbReference>
<dbReference type="GO" id="GO:0005829">
    <property type="term" value="C:cytosol"/>
    <property type="evidence" value="ECO:0007669"/>
    <property type="project" value="TreeGrafter"/>
</dbReference>
<sequence>MVDRVTVEVVRHAAIAAAEEMGVVLRNASMSPNIRDRLDFSCAVLSPEGELVAQAEHIPVHLGSMPVGARAVLGELERLGVEPGPGDVVVSNDPYLTGTHINDVMMLAPVHAGGRLAAYVACKAHYVDVGGCVPGGIGPGARSLRDEGLVVPPVKLVEAGRVRWDVLRLLEANVREPGRVRGDAMAQLAALRRGAERIRELAGRYGTGTLLEAWREILGYTERYTRSVLARLVEEHGGGVYEAEDGLETASGRLLRIRARLEVTRSRVRVDFSGTSPQVEEPLNAVYGVTVAATTYALKTVLDPDMPMNSGFYRVAEIHAPEGTLVNPRPPAPVGGGNVETSQRIADVVLRALAEAFPGRVPAASCGTMSNLILAGRGWVFYETIGCGAGARPCCDGVDGVQTNMTNTLNTPVEVAEAEYPLRFRRYELRPGSGGPGRWRGGLGVVRAITVLEDGVVATVYAERSRTRPWGLEGGGPGAPFRALLVRGSGERLELASKTTLVLSRGDTIYIETPGGGGYGDPCARPRELVERDLAEGRISLEEARKHYCYEDQGGGGS</sequence>
<dbReference type="GO" id="GO:0017168">
    <property type="term" value="F:5-oxoprolinase (ATP-hydrolyzing) activity"/>
    <property type="evidence" value="ECO:0007669"/>
    <property type="project" value="TreeGrafter"/>
</dbReference>
<accession>A0A0V8RWM1</accession>
<organism evidence="2 3">
    <name type="scientific">Pyrodictium occultum</name>
    <dbReference type="NCBI Taxonomy" id="2309"/>
    <lineage>
        <taxon>Archaea</taxon>
        <taxon>Thermoproteota</taxon>
        <taxon>Thermoprotei</taxon>
        <taxon>Desulfurococcales</taxon>
        <taxon>Pyrodictiaceae</taxon>
        <taxon>Pyrodictium</taxon>
    </lineage>
</organism>
<dbReference type="RefSeq" id="WP_058371144.1">
    <property type="nucleotide sequence ID" value="NZ_LNTB01000001.1"/>
</dbReference>
<dbReference type="InterPro" id="IPR003692">
    <property type="entry name" value="Hydantoinase_B"/>
</dbReference>
<gene>
    <name evidence="2" type="ORF">CF15_06985</name>
</gene>
<comment type="caution">
    <text evidence="2">The sequence shown here is derived from an EMBL/GenBank/DDBJ whole genome shotgun (WGS) entry which is preliminary data.</text>
</comment>
<dbReference type="STRING" id="2309.CF15_06985"/>
<dbReference type="EMBL" id="LNTB01000001">
    <property type="protein sequence ID" value="KSW12460.1"/>
    <property type="molecule type" value="Genomic_DNA"/>
</dbReference>
<evidence type="ECO:0000313" key="3">
    <source>
        <dbReference type="Proteomes" id="UP000053352"/>
    </source>
</evidence>
<evidence type="ECO:0000259" key="1">
    <source>
        <dbReference type="Pfam" id="PF02538"/>
    </source>
</evidence>
<name>A0A0V8RWM1_PYROC</name>
<dbReference type="InterPro" id="IPR045079">
    <property type="entry name" value="Oxoprolinase-like"/>
</dbReference>
<reference evidence="2 3" key="1">
    <citation type="submission" date="2015-11" db="EMBL/GenBank/DDBJ databases">
        <title>Genome sequence of Pyrodictium occultum PL-19, a marine hyperthermophilic archaeon isolated from Volcano, Italy.</title>
        <authorList>
            <person name="Utturkar S."/>
            <person name="Huber H."/>
            <person name="Leptihn S."/>
            <person name="Brown S."/>
            <person name="Stetter K.O."/>
            <person name="Podar M."/>
        </authorList>
    </citation>
    <scope>NUCLEOTIDE SEQUENCE [LARGE SCALE GENOMIC DNA]</scope>
    <source>
        <strain evidence="2 3">PL-19</strain>
    </source>
</reference>
<dbReference type="GO" id="GO:0006749">
    <property type="term" value="P:glutathione metabolic process"/>
    <property type="evidence" value="ECO:0007669"/>
    <property type="project" value="TreeGrafter"/>
</dbReference>